<dbReference type="Pfam" id="PF00672">
    <property type="entry name" value="HAMP"/>
    <property type="match status" value="1"/>
</dbReference>
<dbReference type="Pfam" id="PF13181">
    <property type="entry name" value="TPR_8"/>
    <property type="match status" value="1"/>
</dbReference>
<dbReference type="SUPFAM" id="SSF81901">
    <property type="entry name" value="HCP-like"/>
    <property type="match status" value="1"/>
</dbReference>
<evidence type="ECO:0000259" key="5">
    <source>
        <dbReference type="PROSITE" id="PS50885"/>
    </source>
</evidence>
<dbReference type="SUPFAM" id="SSF158472">
    <property type="entry name" value="HAMP domain-like"/>
    <property type="match status" value="1"/>
</dbReference>
<dbReference type="PANTHER" id="PTHR44943:SF4">
    <property type="entry name" value="TPR REPEAT-CONTAINING PROTEIN MJ0798"/>
    <property type="match status" value="1"/>
</dbReference>
<dbReference type="GO" id="GO:0016020">
    <property type="term" value="C:membrane"/>
    <property type="evidence" value="ECO:0007669"/>
    <property type="project" value="InterPro"/>
</dbReference>
<comment type="caution">
    <text evidence="6">The sequence shown here is derived from an EMBL/GenBank/DDBJ whole genome shotgun (WGS) entry which is preliminary data.</text>
</comment>
<feature type="repeat" description="TPR" evidence="3">
    <location>
        <begin position="737"/>
        <end position="770"/>
    </location>
</feature>
<dbReference type="InterPro" id="IPR019734">
    <property type="entry name" value="TPR_rpt"/>
</dbReference>
<evidence type="ECO:0000256" key="3">
    <source>
        <dbReference type="PROSITE-ProRule" id="PRU00339"/>
    </source>
</evidence>
<evidence type="ECO:0000256" key="2">
    <source>
        <dbReference type="ARBA" id="ARBA00022803"/>
    </source>
</evidence>
<evidence type="ECO:0000313" key="7">
    <source>
        <dbReference type="Proteomes" id="UP000297693"/>
    </source>
</evidence>
<keyword evidence="1" id="KW-0677">Repeat</keyword>
<evidence type="ECO:0000313" key="6">
    <source>
        <dbReference type="EMBL" id="TGL57982.1"/>
    </source>
</evidence>
<dbReference type="PANTHER" id="PTHR44943">
    <property type="entry name" value="CELLULOSE SYNTHASE OPERON PROTEIN C"/>
    <property type="match status" value="1"/>
</dbReference>
<dbReference type="GO" id="GO:0007165">
    <property type="term" value="P:signal transduction"/>
    <property type="evidence" value="ECO:0007669"/>
    <property type="project" value="InterPro"/>
</dbReference>
<evidence type="ECO:0000256" key="4">
    <source>
        <dbReference type="SAM" id="Phobius"/>
    </source>
</evidence>
<keyword evidence="4" id="KW-0472">Membrane</keyword>
<dbReference type="InterPro" id="IPR003660">
    <property type="entry name" value="HAMP_dom"/>
</dbReference>
<keyword evidence="7" id="KW-1185">Reference proteome</keyword>
<keyword evidence="4" id="KW-0812">Transmembrane</keyword>
<evidence type="ECO:0000256" key="1">
    <source>
        <dbReference type="ARBA" id="ARBA00022737"/>
    </source>
</evidence>
<feature type="transmembrane region" description="Helical" evidence="4">
    <location>
        <begin position="191"/>
        <end position="213"/>
    </location>
</feature>
<dbReference type="Gene3D" id="1.25.40.10">
    <property type="entry name" value="Tetratricopeptide repeat domain"/>
    <property type="match status" value="2"/>
</dbReference>
<dbReference type="SMART" id="SM00304">
    <property type="entry name" value="HAMP"/>
    <property type="match status" value="1"/>
</dbReference>
<feature type="repeat" description="TPR" evidence="3">
    <location>
        <begin position="600"/>
        <end position="633"/>
    </location>
</feature>
<dbReference type="InterPro" id="IPR036457">
    <property type="entry name" value="PPM-type-like_dom_sf"/>
</dbReference>
<keyword evidence="4" id="KW-1133">Transmembrane helix</keyword>
<sequence>MSDRTSIMDRHKFHILENTKLRTKMILLVSGIVVLCVVPLSTIVYFKNKGIVIEKTYEVCKNIATNIAKIADDELLVGDTYEATTSAITKLKESNVRALKDTFVINLDGEIVARLDSQKKDPKVSRETFAYFSSLTSLASREILEDKQSLLEFAYPIYIKYQNKNIRIGTAVFEFNSEEIFSPIIDLRNSILYSSGILFIIGIGIAFFISISLSHPLQILSEGAQKFGTGDFSHRILLQGRDEIGHLANAFNSMGEKIQDFTHHLEQKVLERTEALNKTLEEVNELKISQDGDYYLTSLLLEPLSSNNNYSKNVKTDFITEQKKKFSFRNWNSQIGGDICITDTIKLQNKEYTVFLNADAMGKSIQGAGGALALGVVFNAGLIRSRTYSNMQIYPEIWLKERFLDLQNVFLSFDGTMYISVCIGLIENETGMLYYINAEHPPSVLYRDGKASFLESAMDLCKIGTPGQENRFFIKTYQLSPGDQIITGSDGRDDIIIGYDGKNEIINENSDLFLRRVEEGEGEPVKIITKIKEFGSLYDDISLLRIVYSESQNKRFSSRHDTDGELDSTLEKVTSLLDSGKPKEALIWLNKAVTKHKPTPNILRLLGSGYMETKQWEKAIESYSQLLDMIPMENEALFQISLAYRNEERRPEAADFGERLYLRDPHHLENLHNLSEIYIESGIFNRAKTLLEKADQIKPNHQKTKSLQTKINQKSPIFDDEVSFFGEISRRSPEAQLEEAIQIGDRLFKLKRYSESLKYYLKALSLDKENTLLLFNIGNIYQFTGDLDQAKKNWEKCLVIEPNFKQAKEKLSTLKKSKKVL</sequence>
<dbReference type="Gene3D" id="3.60.40.10">
    <property type="entry name" value="PPM-type phosphatase domain"/>
    <property type="match status" value="1"/>
</dbReference>
<dbReference type="InterPro" id="IPR011990">
    <property type="entry name" value="TPR-like_helical_dom_sf"/>
</dbReference>
<dbReference type="InterPro" id="IPR051685">
    <property type="entry name" value="Ycf3/AcsC/BcsC/TPR_MFPF"/>
</dbReference>
<feature type="transmembrane region" description="Helical" evidence="4">
    <location>
        <begin position="25"/>
        <end position="46"/>
    </location>
</feature>
<dbReference type="SMART" id="SM00028">
    <property type="entry name" value="TPR"/>
    <property type="match status" value="4"/>
</dbReference>
<dbReference type="PROSITE" id="PS50005">
    <property type="entry name" value="TPR"/>
    <property type="match status" value="4"/>
</dbReference>
<accession>A0A4R9JZZ3</accession>
<reference evidence="6" key="1">
    <citation type="journal article" date="2019" name="PLoS Negl. Trop. Dis.">
        <title>Revisiting the worldwide diversity of Leptospira species in the environment.</title>
        <authorList>
            <person name="Vincent A.T."/>
            <person name="Schiettekatte O."/>
            <person name="Bourhy P."/>
            <person name="Veyrier F.J."/>
            <person name="Picardeau M."/>
        </authorList>
    </citation>
    <scope>NUCLEOTIDE SEQUENCE [LARGE SCALE GENOMIC DNA]</scope>
    <source>
        <strain evidence="6">201702476</strain>
    </source>
</reference>
<name>A0A4R9JZZ3_9LEPT</name>
<feature type="domain" description="HAMP" evidence="5">
    <location>
        <begin position="211"/>
        <end position="263"/>
    </location>
</feature>
<dbReference type="CDD" id="cd06225">
    <property type="entry name" value="HAMP"/>
    <property type="match status" value="1"/>
</dbReference>
<feature type="repeat" description="TPR" evidence="3">
    <location>
        <begin position="668"/>
        <end position="701"/>
    </location>
</feature>
<dbReference type="AlphaFoldDB" id="A0A4R9JZZ3"/>
<keyword evidence="2 3" id="KW-0802">TPR repeat</keyword>
<feature type="repeat" description="TPR" evidence="3">
    <location>
        <begin position="771"/>
        <end position="804"/>
    </location>
</feature>
<dbReference type="OrthoDB" id="310468at2"/>
<dbReference type="Proteomes" id="UP000297693">
    <property type="component" value="Unassembled WGS sequence"/>
</dbReference>
<protein>
    <submittedName>
        <fullName evidence="6">HAMP domain-containing protein</fullName>
    </submittedName>
</protein>
<dbReference type="Pfam" id="PF07228">
    <property type="entry name" value="SpoIIE"/>
    <property type="match status" value="1"/>
</dbReference>
<dbReference type="EMBL" id="RQGD01000034">
    <property type="protein sequence ID" value="TGL57982.1"/>
    <property type="molecule type" value="Genomic_DNA"/>
</dbReference>
<dbReference type="Pfam" id="PF13414">
    <property type="entry name" value="TPR_11"/>
    <property type="match status" value="1"/>
</dbReference>
<organism evidence="6 7">
    <name type="scientific">Leptospira ognonensis</name>
    <dbReference type="NCBI Taxonomy" id="2484945"/>
    <lineage>
        <taxon>Bacteria</taxon>
        <taxon>Pseudomonadati</taxon>
        <taxon>Spirochaetota</taxon>
        <taxon>Spirochaetia</taxon>
        <taxon>Leptospirales</taxon>
        <taxon>Leptospiraceae</taxon>
        <taxon>Leptospira</taxon>
    </lineage>
</organism>
<dbReference type="InterPro" id="IPR001932">
    <property type="entry name" value="PPM-type_phosphatase-like_dom"/>
</dbReference>
<dbReference type="PROSITE" id="PS50885">
    <property type="entry name" value="HAMP"/>
    <property type="match status" value="1"/>
</dbReference>
<gene>
    <name evidence="6" type="ORF">EHQ58_11315</name>
</gene>
<proteinExistence type="predicted"/>
<dbReference type="Gene3D" id="6.10.340.10">
    <property type="match status" value="1"/>
</dbReference>